<feature type="domain" description="ABC3 transporter permease C-terminal" evidence="8">
    <location>
        <begin position="715"/>
        <end position="825"/>
    </location>
</feature>
<keyword evidence="4 7" id="KW-1133">Transmembrane helix</keyword>
<keyword evidence="2" id="KW-1003">Cell membrane</keyword>
<dbReference type="InterPro" id="IPR050250">
    <property type="entry name" value="Macrolide_Exporter_MacB"/>
</dbReference>
<feature type="transmembrane region" description="Helical" evidence="7">
    <location>
        <begin position="275"/>
        <end position="297"/>
    </location>
</feature>
<evidence type="ECO:0000256" key="1">
    <source>
        <dbReference type="ARBA" id="ARBA00004651"/>
    </source>
</evidence>
<evidence type="ECO:0000256" key="5">
    <source>
        <dbReference type="ARBA" id="ARBA00023136"/>
    </source>
</evidence>
<feature type="transmembrane region" description="Helical" evidence="7">
    <location>
        <begin position="454"/>
        <end position="474"/>
    </location>
</feature>
<dbReference type="GO" id="GO:0022857">
    <property type="term" value="F:transmembrane transporter activity"/>
    <property type="evidence" value="ECO:0007669"/>
    <property type="project" value="TreeGrafter"/>
</dbReference>
<accession>A0A2T3G5A0</accession>
<evidence type="ECO:0000256" key="7">
    <source>
        <dbReference type="SAM" id="Phobius"/>
    </source>
</evidence>
<feature type="transmembrane region" description="Helical" evidence="7">
    <location>
        <begin position="27"/>
        <end position="51"/>
    </location>
</feature>
<sequence>MKTMMNNNKKAINKLTLSTLKNKTKTLFMFVSIILVTFMIYSIFSIGFSYYDNYQTYNLRSAGTTSQIMMTNLTKKQKNKLNDLDYIKNIGNQHYYGRINFENSYSDSQIVLSNYDDIEWKEDILPTIASFEGNYPTKKNEIALSRWTLNKLGYKNKKIGDYITLNINHQKQRFNISAIFTDYLIGRDQKTKSANVAAATFYFKDHHQEINQIGNIIISNMYAKSHSSLYQVTMVSLKDKHQDADKIMSQLNKDLNLAKNQKLYSFGLLANKTDGLLSIVACAFLAILIVLSGYFIINNIMQLSINNDIYFYGQLKTIGTTPKQIKSIVKKETLFYALLAIPMGLVFASLFSYFLVPYTLRRLISGSAIENIFPCNVSFSPFLFLIVIIYVLLTIWVSSKKPAKIASKISPIEAIRYNGLGNTSYINRSFSIFKKNRILSLAIKNILGNGKRNISVILSLFIGLFSCLTIYSAISKPDYNILFARQQPYSFNIEANNPNNEGKQSDITNKEISKVQSLKEITELKIVKTAYSTVTGSSKFLQKELGKKNSFAKESNHFKATIILLNEDDLSHFSKTNKTDNISFLNGDSIYLLDTSVSRKYIKDSLSIQNNNGELIDYKIENLFKEDSNFLQDAQNYLISDSDHICIYMSEKGLEKLQIDPIYEELKINTKNVNNEKLQEKLLSIFKNCTIAFKSQINTIKQLQPIINCFMFVGILFACILLMLGIFNFINIIIMNINSRKKELATLEAIGMTKKQLYKLLSLEGIIYFVISLVLLTIIGIPLSKMIVSLFQNTLYYFKYHFSFLLYFLINFILFIICLITPRIYYTKTKKNK</sequence>
<gene>
    <name evidence="9" type="ORF">C7U54_03320</name>
</gene>
<comment type="similarity">
    <text evidence="6">Belongs to the ABC-4 integral membrane protein family.</text>
</comment>
<keyword evidence="3 7" id="KW-0812">Transmembrane</keyword>
<protein>
    <recommendedName>
        <fullName evidence="8">ABC3 transporter permease C-terminal domain-containing protein</fullName>
    </recommendedName>
</protein>
<evidence type="ECO:0000256" key="4">
    <source>
        <dbReference type="ARBA" id="ARBA00022989"/>
    </source>
</evidence>
<evidence type="ECO:0000313" key="10">
    <source>
        <dbReference type="Proteomes" id="UP000240974"/>
    </source>
</evidence>
<dbReference type="Proteomes" id="UP000240974">
    <property type="component" value="Unassembled WGS sequence"/>
</dbReference>
<feature type="transmembrane region" description="Helical" evidence="7">
    <location>
        <begin position="760"/>
        <end position="784"/>
    </location>
</feature>
<evidence type="ECO:0000313" key="9">
    <source>
        <dbReference type="EMBL" id="PST42703.1"/>
    </source>
</evidence>
<keyword evidence="5 7" id="KW-0472">Membrane</keyword>
<feature type="transmembrane region" description="Helical" evidence="7">
    <location>
        <begin position="710"/>
        <end position="734"/>
    </location>
</feature>
<dbReference type="Pfam" id="PF02687">
    <property type="entry name" value="FtsX"/>
    <property type="match status" value="2"/>
</dbReference>
<feature type="transmembrane region" description="Helical" evidence="7">
    <location>
        <begin position="376"/>
        <end position="398"/>
    </location>
</feature>
<dbReference type="AlphaFoldDB" id="A0A2T3G5A0"/>
<evidence type="ECO:0000256" key="3">
    <source>
        <dbReference type="ARBA" id="ARBA00022692"/>
    </source>
</evidence>
<feature type="transmembrane region" description="Helical" evidence="7">
    <location>
        <begin position="333"/>
        <end position="356"/>
    </location>
</feature>
<dbReference type="PANTHER" id="PTHR30572">
    <property type="entry name" value="MEMBRANE COMPONENT OF TRANSPORTER-RELATED"/>
    <property type="match status" value="1"/>
</dbReference>
<comment type="subcellular location">
    <subcellularLocation>
        <location evidence="1">Cell membrane</location>
        <topology evidence="1">Multi-pass membrane protein</topology>
    </subcellularLocation>
</comment>
<reference evidence="9 10" key="1">
    <citation type="journal article" date="2019" name="Int. J. Syst. Evol. Microbiol.">
        <title>Faecalibacillus intestinalis gen. nov., sp. nov. and Faecalibacillus faecis sp. nov., isolated from human faeces.</title>
        <authorList>
            <person name="Seo B."/>
            <person name="Jeon K."/>
            <person name="Baek I."/>
            <person name="Lee Y.M."/>
            <person name="Baek K."/>
            <person name="Ko G."/>
        </authorList>
    </citation>
    <scope>NUCLEOTIDE SEQUENCE [LARGE SCALE GENOMIC DNA]</scope>
    <source>
        <strain evidence="9 10">SNUG30099</strain>
    </source>
</reference>
<name>A0A2T3G5A0_9FIRM</name>
<comment type="caution">
    <text evidence="9">The sequence shown here is derived from an EMBL/GenBank/DDBJ whole genome shotgun (WGS) entry which is preliminary data.</text>
</comment>
<dbReference type="PANTHER" id="PTHR30572:SF4">
    <property type="entry name" value="ABC TRANSPORTER PERMEASE YTRF"/>
    <property type="match status" value="1"/>
</dbReference>
<dbReference type="EMBL" id="PYLQ01000003">
    <property type="protein sequence ID" value="PST42703.1"/>
    <property type="molecule type" value="Genomic_DNA"/>
</dbReference>
<keyword evidence="10" id="KW-1185">Reference proteome</keyword>
<evidence type="ECO:0000256" key="2">
    <source>
        <dbReference type="ARBA" id="ARBA00022475"/>
    </source>
</evidence>
<feature type="transmembrane region" description="Helical" evidence="7">
    <location>
        <begin position="804"/>
        <end position="826"/>
    </location>
</feature>
<organism evidence="9 10">
    <name type="scientific">Faecalibacillus intestinalis</name>
    <dbReference type="NCBI Taxonomy" id="1982626"/>
    <lineage>
        <taxon>Bacteria</taxon>
        <taxon>Bacillati</taxon>
        <taxon>Bacillota</taxon>
        <taxon>Erysipelotrichia</taxon>
        <taxon>Erysipelotrichales</taxon>
        <taxon>Coprobacillaceae</taxon>
        <taxon>Faecalibacillus</taxon>
    </lineage>
</organism>
<evidence type="ECO:0000256" key="6">
    <source>
        <dbReference type="ARBA" id="ARBA00038076"/>
    </source>
</evidence>
<feature type="domain" description="ABC3 transporter permease C-terminal" evidence="8">
    <location>
        <begin position="284"/>
        <end position="411"/>
    </location>
</feature>
<proteinExistence type="inferred from homology"/>
<dbReference type="InterPro" id="IPR003838">
    <property type="entry name" value="ABC3_permease_C"/>
</dbReference>
<dbReference type="GO" id="GO:0005886">
    <property type="term" value="C:plasma membrane"/>
    <property type="evidence" value="ECO:0007669"/>
    <property type="project" value="UniProtKB-SubCell"/>
</dbReference>
<evidence type="ECO:0000259" key="8">
    <source>
        <dbReference type="Pfam" id="PF02687"/>
    </source>
</evidence>